<dbReference type="InterPro" id="IPR014001">
    <property type="entry name" value="Helicase_ATP-bd"/>
</dbReference>
<dbReference type="Pfam" id="PF00271">
    <property type="entry name" value="Helicase_C"/>
    <property type="match status" value="1"/>
</dbReference>
<dbReference type="CDD" id="cd17926">
    <property type="entry name" value="DEXHc_RE"/>
    <property type="match status" value="1"/>
</dbReference>
<sequence length="1099" mass="123053">MLSENDIARINGLRLPVEYSYQKRSGAIDIACINKRSEVIEVTVQPYRSKGLNLKRLAAVTPNGLVYAIDLGVGKFDFEPLNPHAVIRGRGSRIIDGVLEIEGARYRDVDDQLESGERLRLRAKTSWRRGINFVTELAPLGADPARHGLRAPQIGALHAIAAHWSLSKEPAIAVMPTGTGKTEVMLAVTVESGGNRILVVVPTDALRQQTADKYREYGLLPRLGVIVNVANPVVGILRGKPTQQDFDAIQTCNVIVTTMSSISRADEATQQNFAFLFSEVFFDEAHHIQAQTWNKFAKYCSHSRTLLFTATPFREDGKALPGKIIYNYPLQLAQENSFFRPIHFLQVFEPDIAQADNAIAAKAVEKLREDLAAGLNHMMLARVKTISEAERIFRTIYQTLYADLNPVLVHSNTPHREQVLQEIRAGQHRIIICVDMFGEGFDLPQLKVAALHSVHKSLGITLQFIGRFARAADNVGNASFVANTAEDGVPEALESLYQEDADWNTLLSDLSYDAIDPQAQLSELIDNLEALEHSNQEIEISTLTLKPKLSTEVFRVTDFNPENFKSAFRKSQIIHQPFYSRPDQMLVFIVNQEDKVEWTDSRDIAIDNWDLFLVHYVENVGLLFINSTRKFSAVKLAQKICTDPVAIRNEDIFRAFINLRRLVLHSVGLTGMSKNVRYQMFAGLDVRDAIDPAMQQDKMKSNIMGVGYEDGRRKSIGCSRKGKIWSLANGSLADWRDWCTDLAVKLSNNHAAPDDFLRHTLIPEQITTGFLPDQHALMVDWPEQLFESASFRIAVVLDERKFGFHDCEVELDEWIPAGGSFSFTLKAGQEISCTFRMSLLNTSVDGLFYSIVQADGPAISIEAFNRTVGATEFFTSSPPLVRLGDGSQLSGEILLKPREELAEVFDRESIMAINWGDVLLNQESRWRGGAIRPRSIQQKFIEYLERGPAAFIIDDDDNGESADIVAIEDTEDTITITLWHCKYASGDTPGNRVNDLYEVCGQAQKSIKWTWNFSNLVSHLTERELRCARGRNTRFIRGNLSSLVVLRKASRRKYVVFKVGIVQPGLRKDGIGNEHLAILGATSLFLRTITSSPLLVVSS</sequence>
<dbReference type="InterPro" id="IPR027417">
    <property type="entry name" value="P-loop_NTPase"/>
</dbReference>
<dbReference type="SMART" id="SM00487">
    <property type="entry name" value="DEXDc"/>
    <property type="match status" value="1"/>
</dbReference>
<evidence type="ECO:0000313" key="4">
    <source>
        <dbReference type="Proteomes" id="UP000657372"/>
    </source>
</evidence>
<dbReference type="PANTHER" id="PTHR47396:SF1">
    <property type="entry name" value="ATP-DEPENDENT HELICASE IRC3-RELATED"/>
    <property type="match status" value="1"/>
</dbReference>
<dbReference type="PANTHER" id="PTHR47396">
    <property type="entry name" value="TYPE I RESTRICTION ENZYME ECOKI R PROTEIN"/>
    <property type="match status" value="1"/>
</dbReference>
<dbReference type="InterPro" id="IPR001650">
    <property type="entry name" value="Helicase_C-like"/>
</dbReference>
<keyword evidence="4" id="KW-1185">Reference proteome</keyword>
<evidence type="ECO:0000259" key="2">
    <source>
        <dbReference type="PROSITE" id="PS51194"/>
    </source>
</evidence>
<keyword evidence="3" id="KW-0547">Nucleotide-binding</keyword>
<dbReference type="SUPFAM" id="SSF52540">
    <property type="entry name" value="P-loop containing nucleoside triphosphate hydrolases"/>
    <property type="match status" value="1"/>
</dbReference>
<keyword evidence="3" id="KW-0378">Hydrolase</keyword>
<keyword evidence="3" id="KW-0067">ATP-binding</keyword>
<reference evidence="3 4" key="1">
    <citation type="submission" date="2020-11" db="EMBL/GenBank/DDBJ databases">
        <title>WGS of Herminiimonas contaminans strain Marseille-Q4544 isolated from planarians Schmidtea mediterranea.</title>
        <authorList>
            <person name="Kangale L."/>
        </authorList>
    </citation>
    <scope>NUCLEOTIDE SEQUENCE [LARGE SCALE GENOMIC DNA]</scope>
    <source>
        <strain evidence="3 4">Marseille-Q4544</strain>
    </source>
</reference>
<dbReference type="PROSITE" id="PS51194">
    <property type="entry name" value="HELICASE_CTER"/>
    <property type="match status" value="1"/>
</dbReference>
<dbReference type="GO" id="GO:0004386">
    <property type="term" value="F:helicase activity"/>
    <property type="evidence" value="ECO:0007669"/>
    <property type="project" value="UniProtKB-KW"/>
</dbReference>
<dbReference type="Pfam" id="PF04851">
    <property type="entry name" value="ResIII"/>
    <property type="match status" value="1"/>
</dbReference>
<gene>
    <name evidence="3" type="ORF">IXC47_17150</name>
</gene>
<dbReference type="Proteomes" id="UP000657372">
    <property type="component" value="Unassembled WGS sequence"/>
</dbReference>
<accession>A0ABS0EX38</accession>
<dbReference type="InterPro" id="IPR050742">
    <property type="entry name" value="Helicase_Restrict-Modif_Enz"/>
</dbReference>
<protein>
    <submittedName>
        <fullName evidence="3">DEAD/DEAH box helicase family protein</fullName>
    </submittedName>
</protein>
<organism evidence="3 4">
    <name type="scientific">Herminiimonas contaminans</name>
    <dbReference type="NCBI Taxonomy" id="1111140"/>
    <lineage>
        <taxon>Bacteria</taxon>
        <taxon>Pseudomonadati</taxon>
        <taxon>Pseudomonadota</taxon>
        <taxon>Betaproteobacteria</taxon>
        <taxon>Burkholderiales</taxon>
        <taxon>Oxalobacteraceae</taxon>
        <taxon>Herminiimonas</taxon>
    </lineage>
</organism>
<dbReference type="SMART" id="SM00490">
    <property type="entry name" value="HELICc"/>
    <property type="match status" value="1"/>
</dbReference>
<dbReference type="PROSITE" id="PS51192">
    <property type="entry name" value="HELICASE_ATP_BIND_1"/>
    <property type="match status" value="1"/>
</dbReference>
<keyword evidence="3" id="KW-0347">Helicase</keyword>
<feature type="domain" description="Helicase C-terminal" evidence="2">
    <location>
        <begin position="363"/>
        <end position="532"/>
    </location>
</feature>
<evidence type="ECO:0000259" key="1">
    <source>
        <dbReference type="PROSITE" id="PS51192"/>
    </source>
</evidence>
<name>A0ABS0EX38_9BURK</name>
<dbReference type="EMBL" id="JADOEL010000018">
    <property type="protein sequence ID" value="MBF8179412.1"/>
    <property type="molecule type" value="Genomic_DNA"/>
</dbReference>
<evidence type="ECO:0000313" key="3">
    <source>
        <dbReference type="EMBL" id="MBF8179412.1"/>
    </source>
</evidence>
<proteinExistence type="predicted"/>
<dbReference type="RefSeq" id="WP_195876453.1">
    <property type="nucleotide sequence ID" value="NZ_JADOEL010000018.1"/>
</dbReference>
<comment type="caution">
    <text evidence="3">The sequence shown here is derived from an EMBL/GenBank/DDBJ whole genome shotgun (WGS) entry which is preliminary data.</text>
</comment>
<dbReference type="Gene3D" id="3.40.50.300">
    <property type="entry name" value="P-loop containing nucleotide triphosphate hydrolases"/>
    <property type="match status" value="2"/>
</dbReference>
<feature type="domain" description="Helicase ATP-binding" evidence="1">
    <location>
        <begin position="162"/>
        <end position="330"/>
    </location>
</feature>
<dbReference type="InterPro" id="IPR006935">
    <property type="entry name" value="Helicase/UvrB_N"/>
</dbReference>